<organism evidence="5 6">
    <name type="scientific">Rohdeia mirabilis</name>
    <dbReference type="NCBI Taxonomy" id="2528008"/>
    <lineage>
        <taxon>Bacteria</taxon>
        <taxon>Pseudomonadati</taxon>
        <taxon>Planctomycetota</taxon>
        <taxon>Planctomycetia</taxon>
        <taxon>Planctomycetia incertae sedis</taxon>
        <taxon>Rohdeia</taxon>
    </lineage>
</organism>
<dbReference type="InterPro" id="IPR008963">
    <property type="entry name" value="Purple_acid_Pase-like_N"/>
</dbReference>
<sequence precursor="true">MWMLHRTLLFVLTLIAAGPVTAQGFRDDSAFESLWTPFEGTQPAHWRVVWHTDPRTAASVSWSTRDAGTVHRVHLRALPADERLTGPATDPTSYASVHDAAVSGPFTPSAGDGESDGPLGSYHHVRLTELVPGTRYAFLIESDGQFSPPLEFRTAPASGADLAFVYGGDSRTGWRDRCRVNLMIAELATRHPDLLCFVHGGDFVERGSASAQWLRWLSHHELTTTADGRVLPIVPARGNHDWGPGYAEVFDSPGRTGTESGGAWFRTDLGAGVCVLNLDTNVPALGDQLEWLESELPLARRDARWLLLNYHRPLFPAVKSPAAMAPYWAPLFERNDVDLVFESDGHCIKRTLPIRDGAVDPTGVTYVGEGGLGVPQRKPNPSHWYFADGAFTGRGHHVTLVTASAESLHVETHVLRESDHTLEGAMTLIERGAQWSYLAGSDPEADWASTDFDSSTWKVGPAGFGYGDGDDATVLDDMRHGYDRVYLRATFDVDPAALAGSALALSIDFDDGFVAHLNGVEVARSGVTSGNGPRAEGVVDHEAGTFETMALRGATTLLRPTGNVLAIEGHNISVSSNDFSLHPSLLVAPLDALDPLRQHFDVVDDHTLRVRAKQREGE</sequence>
<dbReference type="GO" id="GO:0003993">
    <property type="term" value="F:acid phosphatase activity"/>
    <property type="evidence" value="ECO:0007669"/>
    <property type="project" value="InterPro"/>
</dbReference>
<dbReference type="Pfam" id="PF00149">
    <property type="entry name" value="Metallophos"/>
    <property type="match status" value="1"/>
</dbReference>
<accession>A0A518CX45</accession>
<dbReference type="Gene3D" id="2.60.40.380">
    <property type="entry name" value="Purple acid phosphatase-like, N-terminal"/>
    <property type="match status" value="1"/>
</dbReference>
<dbReference type="Proteomes" id="UP000319342">
    <property type="component" value="Chromosome"/>
</dbReference>
<evidence type="ECO:0000256" key="1">
    <source>
        <dbReference type="ARBA" id="ARBA00022729"/>
    </source>
</evidence>
<reference evidence="5 6" key="1">
    <citation type="submission" date="2019-02" db="EMBL/GenBank/DDBJ databases">
        <title>Deep-cultivation of Planctomycetes and their phenomic and genomic characterization uncovers novel biology.</title>
        <authorList>
            <person name="Wiegand S."/>
            <person name="Jogler M."/>
            <person name="Boedeker C."/>
            <person name="Pinto D."/>
            <person name="Vollmers J."/>
            <person name="Rivas-Marin E."/>
            <person name="Kohn T."/>
            <person name="Peeters S.H."/>
            <person name="Heuer A."/>
            <person name="Rast P."/>
            <person name="Oberbeckmann S."/>
            <person name="Bunk B."/>
            <person name="Jeske O."/>
            <person name="Meyerdierks A."/>
            <person name="Storesund J.E."/>
            <person name="Kallscheuer N."/>
            <person name="Luecker S."/>
            <person name="Lage O.M."/>
            <person name="Pohl T."/>
            <person name="Merkel B.J."/>
            <person name="Hornburger P."/>
            <person name="Mueller R.-W."/>
            <person name="Bruemmer F."/>
            <person name="Labrenz M."/>
            <person name="Spormann A.M."/>
            <person name="Op den Camp H."/>
            <person name="Overmann J."/>
            <person name="Amann R."/>
            <person name="Jetten M.S.M."/>
            <person name="Mascher T."/>
            <person name="Medema M.H."/>
            <person name="Devos D.P."/>
            <person name="Kaster A.-K."/>
            <person name="Ovreas L."/>
            <person name="Rohde M."/>
            <person name="Galperin M.Y."/>
            <person name="Jogler C."/>
        </authorList>
    </citation>
    <scope>NUCLEOTIDE SEQUENCE [LARGE SCALE GENOMIC DNA]</scope>
    <source>
        <strain evidence="5 6">Pla163</strain>
    </source>
</reference>
<evidence type="ECO:0000313" key="5">
    <source>
        <dbReference type="EMBL" id="QDU83795.1"/>
    </source>
</evidence>
<dbReference type="PANTHER" id="PTHR22953">
    <property type="entry name" value="ACID PHOSPHATASE RELATED"/>
    <property type="match status" value="1"/>
</dbReference>
<dbReference type="Gene3D" id="2.60.120.260">
    <property type="entry name" value="Galactose-binding domain-like"/>
    <property type="match status" value="1"/>
</dbReference>
<gene>
    <name evidence="5" type="ORF">Pla163_08960</name>
</gene>
<feature type="signal peptide" evidence="2">
    <location>
        <begin position="1"/>
        <end position="22"/>
    </location>
</feature>
<evidence type="ECO:0000256" key="2">
    <source>
        <dbReference type="SAM" id="SignalP"/>
    </source>
</evidence>
<feature type="chain" id="PRO_5022106541" evidence="2">
    <location>
        <begin position="23"/>
        <end position="618"/>
    </location>
</feature>
<dbReference type="EMBL" id="CP036290">
    <property type="protein sequence ID" value="QDU83795.1"/>
    <property type="molecule type" value="Genomic_DNA"/>
</dbReference>
<dbReference type="InterPro" id="IPR004843">
    <property type="entry name" value="Calcineurin-like_PHP"/>
</dbReference>
<evidence type="ECO:0000313" key="6">
    <source>
        <dbReference type="Proteomes" id="UP000319342"/>
    </source>
</evidence>
<dbReference type="PANTHER" id="PTHR22953:SF153">
    <property type="entry name" value="PURPLE ACID PHOSPHATASE"/>
    <property type="match status" value="1"/>
</dbReference>
<keyword evidence="1 2" id="KW-0732">Signal</keyword>
<dbReference type="Pfam" id="PF16656">
    <property type="entry name" value="Pur_ac_phosph_N"/>
    <property type="match status" value="1"/>
</dbReference>
<protein>
    <submittedName>
        <fullName evidence="5">Calcineurin-like phosphoesterase</fullName>
    </submittedName>
</protein>
<keyword evidence="6" id="KW-1185">Reference proteome</keyword>
<dbReference type="AlphaFoldDB" id="A0A518CX45"/>
<dbReference type="InterPro" id="IPR039331">
    <property type="entry name" value="PAPs-like"/>
</dbReference>
<dbReference type="SUPFAM" id="SSF56300">
    <property type="entry name" value="Metallo-dependent phosphatases"/>
    <property type="match status" value="1"/>
</dbReference>
<feature type="domain" description="Purple acid phosphatase N-terminal" evidence="4">
    <location>
        <begin position="43"/>
        <end position="154"/>
    </location>
</feature>
<dbReference type="OrthoDB" id="9804511at2"/>
<evidence type="ECO:0000259" key="4">
    <source>
        <dbReference type="Pfam" id="PF16656"/>
    </source>
</evidence>
<feature type="domain" description="Calcineurin-like phosphoesterase" evidence="3">
    <location>
        <begin position="197"/>
        <end position="342"/>
    </location>
</feature>
<dbReference type="GO" id="GO:0046872">
    <property type="term" value="F:metal ion binding"/>
    <property type="evidence" value="ECO:0007669"/>
    <property type="project" value="InterPro"/>
</dbReference>
<dbReference type="InterPro" id="IPR029052">
    <property type="entry name" value="Metallo-depent_PP-like"/>
</dbReference>
<name>A0A518CX45_9BACT</name>
<dbReference type="Gene3D" id="3.60.21.10">
    <property type="match status" value="1"/>
</dbReference>
<dbReference type="RefSeq" id="WP_145184130.1">
    <property type="nucleotide sequence ID" value="NZ_CP036290.1"/>
</dbReference>
<dbReference type="SUPFAM" id="SSF49363">
    <property type="entry name" value="Purple acid phosphatase, N-terminal domain"/>
    <property type="match status" value="1"/>
</dbReference>
<proteinExistence type="predicted"/>
<evidence type="ECO:0000259" key="3">
    <source>
        <dbReference type="Pfam" id="PF00149"/>
    </source>
</evidence>
<dbReference type="InterPro" id="IPR015914">
    <property type="entry name" value="PAPs_N"/>
</dbReference>